<dbReference type="GO" id="GO:0050660">
    <property type="term" value="F:flavin adenine dinucleotide binding"/>
    <property type="evidence" value="ECO:0007669"/>
    <property type="project" value="InterPro"/>
</dbReference>
<dbReference type="InterPro" id="IPR037069">
    <property type="entry name" value="AcylCoA_DH/ox_N_sf"/>
</dbReference>
<dbReference type="InterPro" id="IPR009100">
    <property type="entry name" value="AcylCoA_DH/oxidase_NM_dom_sf"/>
</dbReference>
<comment type="caution">
    <text evidence="2">The sequence shown here is derived from an EMBL/GenBank/DDBJ whole genome shotgun (WGS) entry which is preliminary data.</text>
</comment>
<dbReference type="EMBL" id="JAAGLI010000893">
    <property type="protein sequence ID" value="NEA27255.1"/>
    <property type="molecule type" value="Genomic_DNA"/>
</dbReference>
<accession>A0A6L9QP57</accession>
<feature type="domain" description="Acyl-CoA dehydrogenase/oxidase N-terminal" evidence="1">
    <location>
        <begin position="9"/>
        <end position="106"/>
    </location>
</feature>
<dbReference type="InterPro" id="IPR013786">
    <property type="entry name" value="AcylCoA_DH/ox_N"/>
</dbReference>
<protein>
    <submittedName>
        <fullName evidence="2">Acyl-CoA dehydrogenase family protein</fullName>
    </submittedName>
</protein>
<gene>
    <name evidence="2" type="ORF">G3I70_32885</name>
</gene>
<sequence length="113" mass="11793">MSDLLYSEIENDLRAGVRGLLDDKAPWTSVLAGTEKDEPYDAALWRAVAGRLGCAGLPVPEELGGAGATWRETAVVMEELGRSAAPVPFLTSAVIATAALLAAGERDLLAELA</sequence>
<evidence type="ECO:0000313" key="3">
    <source>
        <dbReference type="Proteomes" id="UP000475532"/>
    </source>
</evidence>
<dbReference type="Pfam" id="PF02771">
    <property type="entry name" value="Acyl-CoA_dh_N"/>
    <property type="match status" value="1"/>
</dbReference>
<feature type="non-terminal residue" evidence="2">
    <location>
        <position position="113"/>
    </location>
</feature>
<dbReference type="GO" id="GO:0016627">
    <property type="term" value="F:oxidoreductase activity, acting on the CH-CH group of donors"/>
    <property type="evidence" value="ECO:0007669"/>
    <property type="project" value="InterPro"/>
</dbReference>
<proteinExistence type="predicted"/>
<reference evidence="2 3" key="1">
    <citation type="submission" date="2020-01" db="EMBL/GenBank/DDBJ databases">
        <title>Insect and environment-associated Actinomycetes.</title>
        <authorList>
            <person name="Currrie C."/>
            <person name="Chevrette M."/>
            <person name="Carlson C."/>
            <person name="Stubbendieck R."/>
            <person name="Wendt-Pienkowski E."/>
        </authorList>
    </citation>
    <scope>NUCLEOTIDE SEQUENCE [LARGE SCALE GENOMIC DNA]</scope>
    <source>
        <strain evidence="2 3">SID10258</strain>
    </source>
</reference>
<dbReference type="Gene3D" id="1.10.540.10">
    <property type="entry name" value="Acyl-CoA dehydrogenase/oxidase, N-terminal domain"/>
    <property type="match status" value="1"/>
</dbReference>
<dbReference type="Proteomes" id="UP000475532">
    <property type="component" value="Unassembled WGS sequence"/>
</dbReference>
<dbReference type="RefSeq" id="WP_163061583.1">
    <property type="nucleotide sequence ID" value="NZ_JAAGLI010000893.1"/>
</dbReference>
<dbReference type="SUPFAM" id="SSF56645">
    <property type="entry name" value="Acyl-CoA dehydrogenase NM domain-like"/>
    <property type="match status" value="1"/>
</dbReference>
<evidence type="ECO:0000259" key="1">
    <source>
        <dbReference type="Pfam" id="PF02771"/>
    </source>
</evidence>
<dbReference type="AlphaFoldDB" id="A0A6L9QP57"/>
<organism evidence="2 3">
    <name type="scientific">Actinomadura bangladeshensis</name>
    <dbReference type="NCBI Taxonomy" id="453573"/>
    <lineage>
        <taxon>Bacteria</taxon>
        <taxon>Bacillati</taxon>
        <taxon>Actinomycetota</taxon>
        <taxon>Actinomycetes</taxon>
        <taxon>Streptosporangiales</taxon>
        <taxon>Thermomonosporaceae</taxon>
        <taxon>Actinomadura</taxon>
    </lineage>
</organism>
<evidence type="ECO:0000313" key="2">
    <source>
        <dbReference type="EMBL" id="NEA27255.1"/>
    </source>
</evidence>
<name>A0A6L9QP57_9ACTN</name>